<sequence length="161" mass="16837">MPSLRQFATPITIGAFLLSAVTGVLMFFHFDTALNKPAHEWLSWALVLGVGLHLAVNFRAFRTYLKRPLARGVIAGFVLVLAASFLPLAGGAGGSPVKAVMQGLAEAPVARIIALSQDDPAMVHDRLAAAGYEMAPGQTLSSLSGGDRAAEAVILKAIFAP</sequence>
<dbReference type="Pfam" id="PF14358">
    <property type="entry name" value="DUF4405"/>
    <property type="match status" value="1"/>
</dbReference>
<dbReference type="RefSeq" id="WP_170156531.1">
    <property type="nucleotide sequence ID" value="NZ_FWFU01000004.1"/>
</dbReference>
<proteinExistence type="predicted"/>
<accession>A0A1X6ZPI6</accession>
<keyword evidence="1" id="KW-1133">Transmembrane helix</keyword>
<feature type="transmembrane region" description="Helical" evidence="1">
    <location>
        <begin position="73"/>
        <end position="92"/>
    </location>
</feature>
<dbReference type="AlphaFoldDB" id="A0A1X6ZPI6"/>
<evidence type="ECO:0000256" key="1">
    <source>
        <dbReference type="SAM" id="Phobius"/>
    </source>
</evidence>
<reference evidence="3 4" key="1">
    <citation type="submission" date="2017-03" db="EMBL/GenBank/DDBJ databases">
        <authorList>
            <person name="Afonso C.L."/>
            <person name="Miller P.J."/>
            <person name="Scott M.A."/>
            <person name="Spackman E."/>
            <person name="Goraichik I."/>
            <person name="Dimitrov K.M."/>
            <person name="Suarez D.L."/>
            <person name="Swayne D.E."/>
        </authorList>
    </citation>
    <scope>NUCLEOTIDE SEQUENCE [LARGE SCALE GENOMIC DNA]</scope>
    <source>
        <strain evidence="3 4">CECT 8110</strain>
    </source>
</reference>
<feature type="transmembrane region" description="Helical" evidence="1">
    <location>
        <begin position="7"/>
        <end position="29"/>
    </location>
</feature>
<feature type="transmembrane region" description="Helical" evidence="1">
    <location>
        <begin position="41"/>
        <end position="61"/>
    </location>
</feature>
<name>A0A1X6ZPI6_9RHOB</name>
<dbReference type="EMBL" id="FWFU01000004">
    <property type="protein sequence ID" value="SLN55738.1"/>
    <property type="molecule type" value="Genomic_DNA"/>
</dbReference>
<keyword evidence="1" id="KW-0472">Membrane</keyword>
<organism evidence="3 4">
    <name type="scientific">Roseovarius halotolerans</name>
    <dbReference type="NCBI Taxonomy" id="505353"/>
    <lineage>
        <taxon>Bacteria</taxon>
        <taxon>Pseudomonadati</taxon>
        <taxon>Pseudomonadota</taxon>
        <taxon>Alphaproteobacteria</taxon>
        <taxon>Rhodobacterales</taxon>
        <taxon>Roseobacteraceae</taxon>
        <taxon>Roseovarius</taxon>
    </lineage>
</organism>
<dbReference type="Proteomes" id="UP000193207">
    <property type="component" value="Unassembled WGS sequence"/>
</dbReference>
<protein>
    <recommendedName>
        <fullName evidence="2">Flavinylation-associated cytochrome domain-containing protein</fullName>
    </recommendedName>
</protein>
<gene>
    <name evidence="3" type="ORF">ROH8110_03033</name>
</gene>
<evidence type="ECO:0000313" key="4">
    <source>
        <dbReference type="Proteomes" id="UP000193207"/>
    </source>
</evidence>
<dbReference type="InterPro" id="IPR025517">
    <property type="entry name" value="DUF4405"/>
</dbReference>
<feature type="domain" description="Flavinylation-associated cytochrome" evidence="2">
    <location>
        <begin position="8"/>
        <end position="58"/>
    </location>
</feature>
<evidence type="ECO:0000313" key="3">
    <source>
        <dbReference type="EMBL" id="SLN55738.1"/>
    </source>
</evidence>
<evidence type="ECO:0000259" key="2">
    <source>
        <dbReference type="Pfam" id="PF14358"/>
    </source>
</evidence>
<keyword evidence="1" id="KW-0812">Transmembrane</keyword>
<keyword evidence="4" id="KW-1185">Reference proteome</keyword>